<dbReference type="RefSeq" id="WP_066643367.1">
    <property type="nucleotide sequence ID" value="NZ_CP060286.1"/>
</dbReference>
<dbReference type="EMBL" id="CP060286">
    <property type="protein sequence ID" value="QNK41495.1"/>
    <property type="molecule type" value="Genomic_DNA"/>
</dbReference>
<feature type="domain" description="Response regulatory" evidence="5">
    <location>
        <begin position="3"/>
        <end position="120"/>
    </location>
</feature>
<dbReference type="PROSITE" id="PS50110">
    <property type="entry name" value="RESPONSE_REGULATORY"/>
    <property type="match status" value="1"/>
</dbReference>
<dbReference type="SUPFAM" id="SSF52172">
    <property type="entry name" value="CheY-like"/>
    <property type="match status" value="1"/>
</dbReference>
<gene>
    <name evidence="6" type="primary">cheB_1</name>
    <name evidence="6" type="ORF">CAFE_00900</name>
    <name evidence="7" type="ORF">HCR03_04290</name>
</gene>
<organism evidence="6 8">
    <name type="scientific">Caproicibacter fermentans</name>
    <dbReference type="NCBI Taxonomy" id="2576756"/>
    <lineage>
        <taxon>Bacteria</taxon>
        <taxon>Bacillati</taxon>
        <taxon>Bacillota</taxon>
        <taxon>Clostridia</taxon>
        <taxon>Eubacteriales</taxon>
        <taxon>Acutalibacteraceae</taxon>
        <taxon>Caproicibacter</taxon>
    </lineage>
</organism>
<evidence type="ECO:0000313" key="9">
    <source>
        <dbReference type="Proteomes" id="UP000515909"/>
    </source>
</evidence>
<dbReference type="PANTHER" id="PTHR44591">
    <property type="entry name" value="STRESS RESPONSE REGULATOR PROTEIN 1"/>
    <property type="match status" value="1"/>
</dbReference>
<dbReference type="Pfam" id="PF00072">
    <property type="entry name" value="Response_reg"/>
    <property type="match status" value="1"/>
</dbReference>
<dbReference type="GO" id="GO:0016787">
    <property type="term" value="F:hydrolase activity"/>
    <property type="evidence" value="ECO:0007669"/>
    <property type="project" value="UniProtKB-KW"/>
</dbReference>
<reference evidence="7 9" key="2">
    <citation type="submission" date="2020-08" db="EMBL/GenBank/DDBJ databases">
        <title>The isolate Caproiciproducens sp. 7D4C2 produces n-caproate at mildly acidic conditions from hexoses: genome and rBOX comparison with related strains and chain-elongating bacteria.</title>
        <authorList>
            <person name="Esquivel-Elizondo S."/>
            <person name="Bagci C."/>
            <person name="Temovska M."/>
            <person name="Jeon B.S."/>
            <person name="Bessarab I."/>
            <person name="Williams R.B.H."/>
            <person name="Huson D.H."/>
            <person name="Angenent L.T."/>
        </authorList>
    </citation>
    <scope>NUCLEOTIDE SEQUENCE [LARGE SCALE GENOMIC DNA]</scope>
    <source>
        <strain evidence="7 9">7D4C2</strain>
    </source>
</reference>
<dbReference type="InterPro" id="IPR011006">
    <property type="entry name" value="CheY-like_superfamily"/>
</dbReference>
<keyword evidence="8" id="KW-1185">Reference proteome</keyword>
<evidence type="ECO:0000256" key="3">
    <source>
        <dbReference type="ARBA" id="ARBA00024867"/>
    </source>
</evidence>
<proteinExistence type="predicted"/>
<reference evidence="6 8" key="1">
    <citation type="submission" date="2019-09" db="EMBL/GenBank/DDBJ databases">
        <title>Genome sequence of Clostridium sp. EA1.</title>
        <authorList>
            <person name="Poehlein A."/>
            <person name="Bengelsdorf F.R."/>
            <person name="Daniel R."/>
        </authorList>
    </citation>
    <scope>NUCLEOTIDE SEQUENCE [LARGE SCALE GENOMIC DNA]</scope>
    <source>
        <strain evidence="6 8">EA1</strain>
    </source>
</reference>
<dbReference type="KEGG" id="cfem:HCR03_04290"/>
<evidence type="ECO:0000256" key="2">
    <source>
        <dbReference type="ARBA" id="ARBA00022553"/>
    </source>
</evidence>
<evidence type="ECO:0000259" key="5">
    <source>
        <dbReference type="PROSITE" id="PS50110"/>
    </source>
</evidence>
<dbReference type="EMBL" id="VWXL01000003">
    <property type="protein sequence ID" value="MVB09434.1"/>
    <property type="molecule type" value="Genomic_DNA"/>
</dbReference>
<dbReference type="SMART" id="SM00448">
    <property type="entry name" value="REC"/>
    <property type="match status" value="1"/>
</dbReference>
<dbReference type="PANTHER" id="PTHR44591:SF24">
    <property type="entry name" value="PROTEIN-GLUTAMATE METHYLESTERASE_PROTEIN-GLUTAMINE GLUTAMINASE 1"/>
    <property type="match status" value="1"/>
</dbReference>
<protein>
    <recommendedName>
        <fullName evidence="1">Stage 0 sporulation protein A homolog</fullName>
    </recommendedName>
</protein>
<evidence type="ECO:0000313" key="7">
    <source>
        <dbReference type="EMBL" id="QNK41495.1"/>
    </source>
</evidence>
<dbReference type="Proteomes" id="UP000515909">
    <property type="component" value="Chromosome"/>
</dbReference>
<dbReference type="AlphaFoldDB" id="A0A6N8HUH1"/>
<dbReference type="OrthoDB" id="1681561at2"/>
<feature type="modified residue" description="4-aspartylphosphate" evidence="4">
    <location>
        <position position="56"/>
    </location>
</feature>
<accession>A0A6N8HUH1</accession>
<keyword evidence="6" id="KW-0378">Hydrolase</keyword>
<evidence type="ECO:0000256" key="4">
    <source>
        <dbReference type="PROSITE-ProRule" id="PRU00169"/>
    </source>
</evidence>
<accession>A0A7G8TD04</accession>
<comment type="function">
    <text evidence="3">May play the central regulatory role in sporulation. It may be an element of the effector pathway responsible for the activation of sporulation genes in response to nutritional stress. Spo0A may act in concert with spo0H (a sigma factor) to control the expression of some genes that are critical to the sporulation process.</text>
</comment>
<keyword evidence="2 4" id="KW-0597">Phosphoprotein</keyword>
<dbReference type="Proteomes" id="UP000469440">
    <property type="component" value="Unassembled WGS sequence"/>
</dbReference>
<dbReference type="Gene3D" id="3.40.50.2300">
    <property type="match status" value="1"/>
</dbReference>
<dbReference type="InterPro" id="IPR050595">
    <property type="entry name" value="Bact_response_regulator"/>
</dbReference>
<dbReference type="GO" id="GO:0000160">
    <property type="term" value="P:phosphorelay signal transduction system"/>
    <property type="evidence" value="ECO:0007669"/>
    <property type="project" value="InterPro"/>
</dbReference>
<evidence type="ECO:0000313" key="8">
    <source>
        <dbReference type="Proteomes" id="UP000469440"/>
    </source>
</evidence>
<dbReference type="InterPro" id="IPR001789">
    <property type="entry name" value="Sig_transdc_resp-reg_receiver"/>
</dbReference>
<sequence>MIHVLIVDDSVFSQKVTANLLKKVMQGEVIEISFASDGEEGLEKFRNLKPDFIFIDLLMPKLSGAELVRIVQKEGGSGVVVVTADVQKSVREEIEAQNVLAFVNKPLNDEKMRLLCDRMIKDDKNGSGMLSL</sequence>
<name>A0A6N8HUH1_9FIRM</name>
<evidence type="ECO:0000313" key="6">
    <source>
        <dbReference type="EMBL" id="MVB09434.1"/>
    </source>
</evidence>
<evidence type="ECO:0000256" key="1">
    <source>
        <dbReference type="ARBA" id="ARBA00018672"/>
    </source>
</evidence>